<protein>
    <submittedName>
        <fullName evidence="1">Uncharacterized protein</fullName>
    </submittedName>
</protein>
<accession>A0A2U9NQZ6</accession>
<gene>
    <name evidence="1" type="primary">ycf88</name>
</gene>
<name>A0A2U9NQZ6_9STRA</name>
<evidence type="ECO:0000313" key="1">
    <source>
        <dbReference type="EMBL" id="AWT39557.1"/>
    </source>
</evidence>
<dbReference type="EMBL" id="MG755801">
    <property type="protein sequence ID" value="AWT39557.1"/>
    <property type="molecule type" value="Genomic_DNA"/>
</dbReference>
<dbReference type="GeneID" id="36959287"/>
<sequence length="151" mass="17648">MNISSLIEDRGYEVEANQIKNNQETNTFEPIFQTFTVKCEKKLSSQIKSVLKTWKGKAFYYVNEDLLYLFKSHSTEQDFFLKILHSMAIFLQNGISASFFDIYIYDVKITKIPKFKKKSGLDTKTIGTIDYITFILKCSVTFPSEKPEIHW</sequence>
<keyword evidence="1" id="KW-0934">Plastid</keyword>
<reference evidence="1" key="1">
    <citation type="journal article" date="2018" name="Adv. Bot. Res.">
        <title>Evolution of the Plastid Genomes in Diatoms.</title>
        <authorList>
            <person name="Yu M."/>
            <person name="Ashworth M.P."/>
            <person name="Hajrah N.H."/>
            <person name="Khiyami M.A."/>
            <person name="Sabir M.J."/>
            <person name="Alhebshi A.M."/>
            <person name="Al-Malki A.L."/>
            <person name="Sabir J.S.M."/>
            <person name="Theriot E.C."/>
            <person name="Jansen R.K."/>
        </authorList>
    </citation>
    <scope>NUCLEOTIDE SEQUENCE</scope>
</reference>
<keyword evidence="1" id="KW-0150">Chloroplast</keyword>
<dbReference type="RefSeq" id="YP_009496844.1">
    <property type="nucleotide sequence ID" value="NC_038002.1"/>
</dbReference>
<geneLocation type="chloroplast" evidence="1"/>
<organism evidence="1">
    <name type="scientific">Pseudictyota dubia</name>
    <dbReference type="NCBI Taxonomy" id="2749911"/>
    <lineage>
        <taxon>Eukaryota</taxon>
        <taxon>Sar</taxon>
        <taxon>Stramenopiles</taxon>
        <taxon>Ochrophyta</taxon>
        <taxon>Bacillariophyta</taxon>
        <taxon>Mediophyceae</taxon>
        <taxon>Biddulphiophycidae</taxon>
        <taxon>Eupodiscales</taxon>
        <taxon>Odontellaceae</taxon>
        <taxon>Pseudictyota</taxon>
    </lineage>
</organism>
<proteinExistence type="predicted"/>
<dbReference type="AlphaFoldDB" id="A0A2U9NQZ6"/>